<organism evidence="1 2">
    <name type="scientific">Pyropia yezoensis</name>
    <name type="common">Susabi-nori</name>
    <name type="synonym">Porphyra yezoensis</name>
    <dbReference type="NCBI Taxonomy" id="2788"/>
    <lineage>
        <taxon>Eukaryota</taxon>
        <taxon>Rhodophyta</taxon>
        <taxon>Bangiophyceae</taxon>
        <taxon>Bangiales</taxon>
        <taxon>Bangiaceae</taxon>
        <taxon>Pyropia</taxon>
    </lineage>
</organism>
<protein>
    <submittedName>
        <fullName evidence="1">Uncharacterized protein</fullName>
    </submittedName>
</protein>
<dbReference type="EMBL" id="CM020619">
    <property type="protein sequence ID" value="KAK1862871.1"/>
    <property type="molecule type" value="Genomic_DNA"/>
</dbReference>
<keyword evidence="2" id="KW-1185">Reference proteome</keyword>
<sequence>MAAFVPLAVTPSLTRTAPSSVSASRSYGSWAPASVVAARVAPAAAAPTMTFEAGVFERTNPYAEELKKTANYIARNGKGIMASDESNSTTGKRLAMVDLENTETNRRRWRELLYTAPDLGQYISGCIMFEETLFQATADGTPFVDVLKEQGIVAGIKVDTGLTALPRTKNETATTGLDGLPERCARYYAQGARFAKWRAVMRIGKEDGAPSDAAILENTHALARYAQISQAAGLVPIVEPEILMDGDHDIETTAYYTERVLSFTFRALNEFDVCLDAALLKPNMVNPGNDCPTKVSAEEVAQYTIQTMMRGVPGAMPGIHFLSGGMSDAEATANLQLLNTLEEGKRAAFAWNFSYGRALQIAVLKLWAGDDAKKDEAQALLTKLARANSMAQQGKFSGEHPSPGGSARNWQPLRLV</sequence>
<evidence type="ECO:0000313" key="2">
    <source>
        <dbReference type="Proteomes" id="UP000798662"/>
    </source>
</evidence>
<evidence type="ECO:0000313" key="1">
    <source>
        <dbReference type="EMBL" id="KAK1862871.1"/>
    </source>
</evidence>
<accession>A0ACC3BYT9</accession>
<reference evidence="1" key="1">
    <citation type="submission" date="2019-11" db="EMBL/GenBank/DDBJ databases">
        <title>Nori genome reveals adaptations in red seaweeds to the harsh intertidal environment.</title>
        <authorList>
            <person name="Wang D."/>
            <person name="Mao Y."/>
        </authorList>
    </citation>
    <scope>NUCLEOTIDE SEQUENCE</scope>
    <source>
        <tissue evidence="1">Gametophyte</tissue>
    </source>
</reference>
<proteinExistence type="predicted"/>
<gene>
    <name evidence="1" type="ORF">I4F81_005438</name>
</gene>
<comment type="caution">
    <text evidence="1">The sequence shown here is derived from an EMBL/GenBank/DDBJ whole genome shotgun (WGS) entry which is preliminary data.</text>
</comment>
<dbReference type="Proteomes" id="UP000798662">
    <property type="component" value="Chromosome 2"/>
</dbReference>
<name>A0ACC3BYT9_PYRYE</name>